<dbReference type="InParanoid" id="K2R9M1"/>
<organism evidence="2 3">
    <name type="scientific">Macrophomina phaseolina (strain MS6)</name>
    <name type="common">Charcoal rot fungus</name>
    <dbReference type="NCBI Taxonomy" id="1126212"/>
    <lineage>
        <taxon>Eukaryota</taxon>
        <taxon>Fungi</taxon>
        <taxon>Dikarya</taxon>
        <taxon>Ascomycota</taxon>
        <taxon>Pezizomycotina</taxon>
        <taxon>Dothideomycetes</taxon>
        <taxon>Dothideomycetes incertae sedis</taxon>
        <taxon>Botryosphaeriales</taxon>
        <taxon>Botryosphaeriaceae</taxon>
        <taxon>Macrophomina</taxon>
    </lineage>
</organism>
<dbReference type="EMBL" id="AHHD01000498">
    <property type="protein sequence ID" value="EKG11148.1"/>
    <property type="molecule type" value="Genomic_DNA"/>
</dbReference>
<evidence type="ECO:0000313" key="2">
    <source>
        <dbReference type="EMBL" id="EKG11148.1"/>
    </source>
</evidence>
<sequence>MSLCIRTTDLQGCRLRRSSAPLRNFISINMRPRLACVLFKLPRPQLSDFSTTQHTLACLNTKPCSKMPAIPSPTTTVFWASRPTWKRSSINTLRCLIGCTLGDFSALWFLQSFYSDLGIGTIMAASNGIILHFHTEPSPTRSAHAASGNAAWWSSDDIRTPSISATPSLRSLSNTSWDSGFMSNEFLVWRYQHRRRPWKLC</sequence>
<feature type="domain" description="DUF4396" evidence="1">
    <location>
        <begin position="84"/>
        <end position="153"/>
    </location>
</feature>
<dbReference type="eggNOG" id="ENOG502S2G1">
    <property type="taxonomic scope" value="Eukaryota"/>
</dbReference>
<dbReference type="Pfam" id="PF14342">
    <property type="entry name" value="DUF4396"/>
    <property type="match status" value="1"/>
</dbReference>
<dbReference type="HOGENOM" id="CLU_1360640_0_0_1"/>
<evidence type="ECO:0000259" key="1">
    <source>
        <dbReference type="Pfam" id="PF14342"/>
    </source>
</evidence>
<dbReference type="InterPro" id="IPR025509">
    <property type="entry name" value="DUF4396"/>
</dbReference>
<dbReference type="Proteomes" id="UP000007129">
    <property type="component" value="Unassembled WGS sequence"/>
</dbReference>
<evidence type="ECO:0000313" key="3">
    <source>
        <dbReference type="Proteomes" id="UP000007129"/>
    </source>
</evidence>
<dbReference type="OrthoDB" id="2128064at2759"/>
<protein>
    <recommendedName>
        <fullName evidence="1">DUF4396 domain-containing protein</fullName>
    </recommendedName>
</protein>
<reference evidence="2 3" key="1">
    <citation type="journal article" date="2012" name="BMC Genomics">
        <title>Tools to kill: Genome of one of the most destructive plant pathogenic fungi Macrophomina phaseolina.</title>
        <authorList>
            <person name="Islam M.S."/>
            <person name="Haque M.S."/>
            <person name="Islam M.M."/>
            <person name="Emdad E.M."/>
            <person name="Halim A."/>
            <person name="Hossen Q.M.M."/>
            <person name="Hossain M.Z."/>
            <person name="Ahmed B."/>
            <person name="Rahim S."/>
            <person name="Rahman M.S."/>
            <person name="Alam M.M."/>
            <person name="Hou S."/>
            <person name="Wan X."/>
            <person name="Saito J.A."/>
            <person name="Alam M."/>
        </authorList>
    </citation>
    <scope>NUCLEOTIDE SEQUENCE [LARGE SCALE GENOMIC DNA]</scope>
    <source>
        <strain evidence="2 3">MS6</strain>
    </source>
</reference>
<dbReference type="AlphaFoldDB" id="K2R9M1"/>
<dbReference type="STRING" id="1126212.K2R9M1"/>
<accession>K2R9M1</accession>
<dbReference type="VEuPathDB" id="FungiDB:MPH_11766"/>
<proteinExistence type="predicted"/>
<name>K2R9M1_MACPH</name>
<comment type="caution">
    <text evidence="2">The sequence shown here is derived from an EMBL/GenBank/DDBJ whole genome shotgun (WGS) entry which is preliminary data.</text>
</comment>
<gene>
    <name evidence="2" type="ORF">MPH_11766</name>
</gene>